<comment type="catalytic activity">
    <reaction evidence="7">
        <text>an acyl-CoA + a 1,2-diacyl-sn-glycerol = a triacyl-sn-glycerol + CoA</text>
        <dbReference type="Rhea" id="RHEA:10868"/>
        <dbReference type="ChEBI" id="CHEBI:17815"/>
        <dbReference type="ChEBI" id="CHEBI:57287"/>
        <dbReference type="ChEBI" id="CHEBI:58342"/>
        <dbReference type="ChEBI" id="CHEBI:64615"/>
        <dbReference type="EC" id="2.3.1.20"/>
    </reaction>
</comment>
<evidence type="ECO:0008006" key="13">
    <source>
        <dbReference type="Google" id="ProtNLM"/>
    </source>
</evidence>
<keyword evidence="8" id="KW-1133">Transmembrane helix</keyword>
<evidence type="ECO:0000256" key="7">
    <source>
        <dbReference type="ARBA" id="ARBA00048109"/>
    </source>
</evidence>
<feature type="domain" description="O-acyltransferase WSD1-like N-terminal" evidence="9">
    <location>
        <begin position="112"/>
        <end position="283"/>
    </location>
</feature>
<evidence type="ECO:0000259" key="10">
    <source>
        <dbReference type="Pfam" id="PF06974"/>
    </source>
</evidence>
<dbReference type="Proteomes" id="UP001159405">
    <property type="component" value="Unassembled WGS sequence"/>
</dbReference>
<organism evidence="11 12">
    <name type="scientific">Porites lobata</name>
    <dbReference type="NCBI Taxonomy" id="104759"/>
    <lineage>
        <taxon>Eukaryota</taxon>
        <taxon>Metazoa</taxon>
        <taxon>Cnidaria</taxon>
        <taxon>Anthozoa</taxon>
        <taxon>Hexacorallia</taxon>
        <taxon>Scleractinia</taxon>
        <taxon>Fungiina</taxon>
        <taxon>Poritidae</taxon>
        <taxon>Porites</taxon>
    </lineage>
</organism>
<comment type="similarity">
    <text evidence="5">In the N-terminal section; belongs to the long-chain O-acyltransferase family.</text>
</comment>
<dbReference type="EMBL" id="CALNXK010000037">
    <property type="protein sequence ID" value="CAH3122223.1"/>
    <property type="molecule type" value="Genomic_DNA"/>
</dbReference>
<evidence type="ECO:0000256" key="8">
    <source>
        <dbReference type="SAM" id="Phobius"/>
    </source>
</evidence>
<comment type="pathway">
    <text evidence="2">Lipid metabolism.</text>
</comment>
<dbReference type="InterPro" id="IPR004255">
    <property type="entry name" value="O-acyltransferase_WSD1_N"/>
</dbReference>
<protein>
    <recommendedName>
        <fullName evidence="13">Diacylglycerol O-acyltransferase</fullName>
    </recommendedName>
</protein>
<evidence type="ECO:0000256" key="1">
    <source>
        <dbReference type="ARBA" id="ARBA00004771"/>
    </source>
</evidence>
<comment type="catalytic activity">
    <reaction evidence="6">
        <text>a long chain fatty alcohol + a fatty acyl-CoA = a long-chain alcohol wax ester + CoA</text>
        <dbReference type="Rhea" id="RHEA:38443"/>
        <dbReference type="ChEBI" id="CHEBI:17135"/>
        <dbReference type="ChEBI" id="CHEBI:57287"/>
        <dbReference type="ChEBI" id="CHEBI:77636"/>
        <dbReference type="ChEBI" id="CHEBI:235323"/>
        <dbReference type="EC" id="2.3.1.75"/>
    </reaction>
</comment>
<dbReference type="PANTHER" id="PTHR31650:SF1">
    <property type="entry name" value="WAX ESTER SYNTHASE_DIACYLGLYCEROL ACYLTRANSFERASE 4-RELATED"/>
    <property type="match status" value="1"/>
</dbReference>
<keyword evidence="4" id="KW-0012">Acyltransferase</keyword>
<name>A0ABN8NU31_9CNID</name>
<dbReference type="PANTHER" id="PTHR31650">
    <property type="entry name" value="O-ACYLTRANSFERASE (WSD1-LIKE) FAMILY PROTEIN"/>
    <property type="match status" value="1"/>
</dbReference>
<gene>
    <name evidence="11" type="ORF">PLOB_00029292</name>
</gene>
<evidence type="ECO:0000256" key="2">
    <source>
        <dbReference type="ARBA" id="ARBA00005189"/>
    </source>
</evidence>
<keyword evidence="8" id="KW-0812">Transmembrane</keyword>
<dbReference type="Pfam" id="PF03007">
    <property type="entry name" value="WS_DGAT_cat"/>
    <property type="match status" value="1"/>
</dbReference>
<reference evidence="11 12" key="1">
    <citation type="submission" date="2022-05" db="EMBL/GenBank/DDBJ databases">
        <authorList>
            <consortium name="Genoscope - CEA"/>
            <person name="William W."/>
        </authorList>
    </citation>
    <scope>NUCLEOTIDE SEQUENCE [LARGE SCALE GENOMIC DNA]</scope>
</reference>
<accession>A0ABN8NU31</accession>
<evidence type="ECO:0000256" key="6">
    <source>
        <dbReference type="ARBA" id="ARBA00047604"/>
    </source>
</evidence>
<keyword evidence="12" id="KW-1185">Reference proteome</keyword>
<proteinExistence type="inferred from homology"/>
<evidence type="ECO:0000256" key="5">
    <source>
        <dbReference type="ARBA" id="ARBA00024360"/>
    </source>
</evidence>
<keyword evidence="8" id="KW-0472">Membrane</keyword>
<comment type="pathway">
    <text evidence="1">Glycerolipid metabolism; triacylglycerol biosynthesis.</text>
</comment>
<dbReference type="InterPro" id="IPR045034">
    <property type="entry name" value="O-acyltransferase_WSD1-like"/>
</dbReference>
<dbReference type="InterPro" id="IPR009721">
    <property type="entry name" value="O-acyltransferase_WSD1_C"/>
</dbReference>
<evidence type="ECO:0000259" key="9">
    <source>
        <dbReference type="Pfam" id="PF03007"/>
    </source>
</evidence>
<evidence type="ECO:0000256" key="4">
    <source>
        <dbReference type="ARBA" id="ARBA00023315"/>
    </source>
</evidence>
<comment type="caution">
    <text evidence="11">The sequence shown here is derived from an EMBL/GenBank/DDBJ whole genome shotgun (WGS) entry which is preliminary data.</text>
</comment>
<evidence type="ECO:0000256" key="3">
    <source>
        <dbReference type="ARBA" id="ARBA00022679"/>
    </source>
</evidence>
<feature type="domain" description="O-acyltransferase WSD1 C-terminal" evidence="10">
    <location>
        <begin position="394"/>
        <end position="535"/>
    </location>
</feature>
<sequence>MEGDTVVEGSLCNEEVNSNYSGKEMNSRRFANSVPRKTAEISGAEHSCAGKTRARRFTSLLSGAWFFFQCLICYAVLFALVIPLFPVIAVFFILKTIEQVIVKTINGGIALNASDALWQQSSDVNRLAINALICVENTHSFDEGMKSFRRAILERMVDAKKENGELTYPRSRCYIRPGFFQYFFQEDKSFRIENHVFKWEGEVPTSKDELAAIVSKLSNEPFPEGRSPWYFCCVPTNYSDKNLAVVFRMSHSIADGVSLTRFLINQLPDQATPQKEPQKFSSNGRLFLLAKAALITPRYFVRLFLSFADCSILHGPKISGVKKVTWQEAFELKLIKQIKTATGTTVNDVLMSCLTLALRRYFQKKGVVNPYDLTASIPVDVRSSVSAKKVAFENKFSLIFLKLAVATDGVLNLLYETKARMDAVKVSGEPLGSGAFMYLTNELCPEFFTRKTNTFIAEKTSCVLSNVPGPQYLLTVNNCPIKYMAFWPPQRDNIGLGLSIYTYAGQVIVGVQGDVAVITDPEIIIKEFKNAVNDMAQCVLHSETVGNGHAL</sequence>
<evidence type="ECO:0000313" key="11">
    <source>
        <dbReference type="EMBL" id="CAH3122223.1"/>
    </source>
</evidence>
<keyword evidence="3" id="KW-0808">Transferase</keyword>
<evidence type="ECO:0000313" key="12">
    <source>
        <dbReference type="Proteomes" id="UP001159405"/>
    </source>
</evidence>
<feature type="transmembrane region" description="Helical" evidence="8">
    <location>
        <begin position="65"/>
        <end position="94"/>
    </location>
</feature>
<dbReference type="Pfam" id="PF06974">
    <property type="entry name" value="WS_DGAT_C"/>
    <property type="match status" value="1"/>
</dbReference>